<dbReference type="GO" id="GO:0005975">
    <property type="term" value="P:carbohydrate metabolic process"/>
    <property type="evidence" value="ECO:0007669"/>
    <property type="project" value="InterPro"/>
</dbReference>
<protein>
    <recommendedName>
        <fullName evidence="4 10">4-alpha-glucanotransferase</fullName>
        <ecNumber evidence="3 10">2.4.1.25</ecNumber>
    </recommendedName>
    <alternativeName>
        <fullName evidence="8 10">Amylomaltase</fullName>
    </alternativeName>
    <alternativeName>
        <fullName evidence="9 10">Disproportionating enzyme</fullName>
    </alternativeName>
</protein>
<dbReference type="Gene3D" id="3.20.20.80">
    <property type="entry name" value="Glycosidases"/>
    <property type="match status" value="1"/>
</dbReference>
<dbReference type="NCBIfam" id="TIGR00217">
    <property type="entry name" value="malQ"/>
    <property type="match status" value="1"/>
</dbReference>
<evidence type="ECO:0000256" key="4">
    <source>
        <dbReference type="ARBA" id="ARBA00020295"/>
    </source>
</evidence>
<comment type="similarity">
    <text evidence="2 10">Belongs to the disproportionating enzyme family.</text>
</comment>
<gene>
    <name evidence="11" type="primary">malQ</name>
    <name evidence="11" type="ORF">IAA67_00345</name>
</gene>
<evidence type="ECO:0000256" key="3">
    <source>
        <dbReference type="ARBA" id="ARBA00012560"/>
    </source>
</evidence>
<dbReference type="EMBL" id="DVFN01000006">
    <property type="protein sequence ID" value="HIQ68773.1"/>
    <property type="molecule type" value="Genomic_DNA"/>
</dbReference>
<evidence type="ECO:0000256" key="5">
    <source>
        <dbReference type="ARBA" id="ARBA00022676"/>
    </source>
</evidence>
<dbReference type="PANTHER" id="PTHR32438:SF5">
    <property type="entry name" value="4-ALPHA-GLUCANOTRANSFERASE DPE1, CHLOROPLASTIC_AMYLOPLASTIC"/>
    <property type="match status" value="1"/>
</dbReference>
<dbReference type="InterPro" id="IPR017853">
    <property type="entry name" value="GH"/>
</dbReference>
<name>A0A9D0Z6J6_9FIRM</name>
<comment type="caution">
    <text evidence="11">The sequence shown here is derived from an EMBL/GenBank/DDBJ whole genome shotgun (WGS) entry which is preliminary data.</text>
</comment>
<dbReference type="GO" id="GO:0004134">
    <property type="term" value="F:4-alpha-glucanotransferase activity"/>
    <property type="evidence" value="ECO:0007669"/>
    <property type="project" value="UniProtKB-EC"/>
</dbReference>
<keyword evidence="6 10" id="KW-0808">Transferase</keyword>
<dbReference type="Proteomes" id="UP000886874">
    <property type="component" value="Unassembled WGS sequence"/>
</dbReference>
<evidence type="ECO:0000256" key="2">
    <source>
        <dbReference type="ARBA" id="ARBA00005684"/>
    </source>
</evidence>
<evidence type="ECO:0000256" key="8">
    <source>
        <dbReference type="ARBA" id="ARBA00031423"/>
    </source>
</evidence>
<dbReference type="SUPFAM" id="SSF51445">
    <property type="entry name" value="(Trans)glycosidases"/>
    <property type="match status" value="1"/>
</dbReference>
<evidence type="ECO:0000313" key="12">
    <source>
        <dbReference type="Proteomes" id="UP000886874"/>
    </source>
</evidence>
<evidence type="ECO:0000256" key="1">
    <source>
        <dbReference type="ARBA" id="ARBA00000439"/>
    </source>
</evidence>
<organism evidence="11 12">
    <name type="scientific">Candidatus Avoscillospira stercorigallinarum</name>
    <dbReference type="NCBI Taxonomy" id="2840708"/>
    <lineage>
        <taxon>Bacteria</taxon>
        <taxon>Bacillati</taxon>
        <taxon>Bacillota</taxon>
        <taxon>Clostridia</taxon>
        <taxon>Eubacteriales</taxon>
        <taxon>Oscillospiraceae</taxon>
        <taxon>Oscillospiraceae incertae sedis</taxon>
        <taxon>Candidatus Avoscillospira</taxon>
    </lineage>
</organism>
<dbReference type="Pfam" id="PF02446">
    <property type="entry name" value="Glyco_hydro_77"/>
    <property type="match status" value="1"/>
</dbReference>
<evidence type="ECO:0000256" key="7">
    <source>
        <dbReference type="ARBA" id="ARBA00023277"/>
    </source>
</evidence>
<evidence type="ECO:0000313" key="11">
    <source>
        <dbReference type="EMBL" id="HIQ68773.1"/>
    </source>
</evidence>
<accession>A0A9D0Z6J6</accession>
<comment type="catalytic activity">
    <reaction evidence="1 10">
        <text>Transfers a segment of a (1-&gt;4)-alpha-D-glucan to a new position in an acceptor, which may be glucose or a (1-&gt;4)-alpha-D-glucan.</text>
        <dbReference type="EC" id="2.4.1.25"/>
    </reaction>
</comment>
<evidence type="ECO:0000256" key="10">
    <source>
        <dbReference type="RuleBase" id="RU361207"/>
    </source>
</evidence>
<evidence type="ECO:0000256" key="9">
    <source>
        <dbReference type="ARBA" id="ARBA00031501"/>
    </source>
</evidence>
<sequence length="486" mass="54901">MKDTGILMAVSSLPGPYGAGDLGDEAIRWIDLLAGSGVGVWQLLPLGPTGYGNSPYQTYSARAGDPLYLSLAALHQAGLLEELPAPFGLPAGRVDYEQVRALREPWLRRAYEAFRPDGAYAAFAAQGWVRDYAVFAALKAKHHLACWLDWPEPDRSWPQTRDPAVTADLEAEIGYQTFLQYQFLLQWNRVRDYAHSRGLRLMGDIPFYVGIDSVEVWAGRENFLLDDDGRPTFIAGVPPDYFSATGQRWGNPIYDWDRLRADGYRFWVERIGYCQTLFDLIRIDHFRAFDTFWKIPAACPTAMDGQWIEAPGYAVLDTLYEKLPGLQLVAEDLGDLRPQVLALRDHYQLPGMKVLEFTLEPVGRYLRDLGEDRVRQIVYTGTHDNATAAEWYAACSPAYRRKLRKYLKVRGIQSGPMAHRLIRLGLSSQAELCIVPLQDVLHLGKEARMNTPGTVGAPNWEWRLAGWTETERNLALLRPAILARRG</sequence>
<evidence type="ECO:0000256" key="6">
    <source>
        <dbReference type="ARBA" id="ARBA00022679"/>
    </source>
</evidence>
<dbReference type="AlphaFoldDB" id="A0A9D0Z6J6"/>
<proteinExistence type="inferred from homology"/>
<keyword evidence="7 10" id="KW-0119">Carbohydrate metabolism</keyword>
<keyword evidence="5 10" id="KW-0328">Glycosyltransferase</keyword>
<reference evidence="11" key="1">
    <citation type="submission" date="2020-10" db="EMBL/GenBank/DDBJ databases">
        <authorList>
            <person name="Gilroy R."/>
        </authorList>
    </citation>
    <scope>NUCLEOTIDE SEQUENCE</scope>
    <source>
        <strain evidence="11">ChiSjej2B20-13462</strain>
    </source>
</reference>
<reference evidence="11" key="2">
    <citation type="journal article" date="2021" name="PeerJ">
        <title>Extensive microbial diversity within the chicken gut microbiome revealed by metagenomics and culture.</title>
        <authorList>
            <person name="Gilroy R."/>
            <person name="Ravi A."/>
            <person name="Getino M."/>
            <person name="Pursley I."/>
            <person name="Horton D.L."/>
            <person name="Alikhan N.F."/>
            <person name="Baker D."/>
            <person name="Gharbi K."/>
            <person name="Hall N."/>
            <person name="Watson M."/>
            <person name="Adriaenssens E.M."/>
            <person name="Foster-Nyarko E."/>
            <person name="Jarju S."/>
            <person name="Secka A."/>
            <person name="Antonio M."/>
            <person name="Oren A."/>
            <person name="Chaudhuri R.R."/>
            <person name="La Ragione R."/>
            <person name="Hildebrand F."/>
            <person name="Pallen M.J."/>
        </authorList>
    </citation>
    <scope>NUCLEOTIDE SEQUENCE</scope>
    <source>
        <strain evidence="11">ChiSjej2B20-13462</strain>
    </source>
</reference>
<dbReference type="InterPro" id="IPR003385">
    <property type="entry name" value="Glyco_hydro_77"/>
</dbReference>
<dbReference type="NCBIfam" id="NF011080">
    <property type="entry name" value="PRK14508.1-3"/>
    <property type="match status" value="1"/>
</dbReference>
<dbReference type="PANTHER" id="PTHR32438">
    <property type="entry name" value="4-ALPHA-GLUCANOTRANSFERASE DPE1, CHLOROPLASTIC/AMYLOPLASTIC"/>
    <property type="match status" value="1"/>
</dbReference>
<dbReference type="EC" id="2.4.1.25" evidence="3 10"/>